<protein>
    <submittedName>
        <fullName evidence="2">Uncharacterized protein</fullName>
    </submittedName>
</protein>
<dbReference type="KEGG" id="bvi:Bcep1808_2134"/>
<dbReference type="EMBL" id="CP000614">
    <property type="protein sequence ID" value="ABO55136.1"/>
    <property type="molecule type" value="Genomic_DNA"/>
</dbReference>
<proteinExistence type="predicted"/>
<evidence type="ECO:0000313" key="3">
    <source>
        <dbReference type="Proteomes" id="UP000002287"/>
    </source>
</evidence>
<dbReference type="AlphaFoldDB" id="A4JFT3"/>
<name>A4JFT3_BURVG</name>
<reference evidence="3" key="1">
    <citation type="submission" date="2007-03" db="EMBL/GenBank/DDBJ databases">
        <title>Complete sequence of chromosome 1 of Burkholderia vietnamiensis G4.</title>
        <authorList>
            <consortium name="US DOE Joint Genome Institute"/>
            <person name="Copeland A."/>
            <person name="Lucas S."/>
            <person name="Lapidus A."/>
            <person name="Barry K."/>
            <person name="Detter J.C."/>
            <person name="Glavina del Rio T."/>
            <person name="Hammon N."/>
            <person name="Israni S."/>
            <person name="Dalin E."/>
            <person name="Tice H."/>
            <person name="Pitluck S."/>
            <person name="Chain P."/>
            <person name="Malfatti S."/>
            <person name="Shin M."/>
            <person name="Vergez L."/>
            <person name="Schmutz J."/>
            <person name="Larimer F."/>
            <person name="Land M."/>
            <person name="Hauser L."/>
            <person name="Kyrpides N."/>
            <person name="Tiedje J."/>
            <person name="Richardson P."/>
        </authorList>
    </citation>
    <scope>NUCLEOTIDE SEQUENCE [LARGE SCALE GENOMIC DNA]</scope>
    <source>
        <strain evidence="3">G4 / LMG 22486</strain>
    </source>
</reference>
<evidence type="ECO:0000256" key="1">
    <source>
        <dbReference type="SAM" id="MobiDB-lite"/>
    </source>
</evidence>
<evidence type="ECO:0000313" key="2">
    <source>
        <dbReference type="EMBL" id="ABO55136.1"/>
    </source>
</evidence>
<feature type="region of interest" description="Disordered" evidence="1">
    <location>
        <begin position="161"/>
        <end position="206"/>
    </location>
</feature>
<organism evidence="2 3">
    <name type="scientific">Burkholderia vietnamiensis (strain G4 / LMG 22486)</name>
    <name type="common">Burkholderia cepacia (strain R1808)</name>
    <dbReference type="NCBI Taxonomy" id="269482"/>
    <lineage>
        <taxon>Bacteria</taxon>
        <taxon>Pseudomonadati</taxon>
        <taxon>Pseudomonadota</taxon>
        <taxon>Betaproteobacteria</taxon>
        <taxon>Burkholderiales</taxon>
        <taxon>Burkholderiaceae</taxon>
        <taxon>Burkholderia</taxon>
        <taxon>Burkholderia cepacia complex</taxon>
    </lineage>
</organism>
<dbReference type="HOGENOM" id="CLU_1056377_0_0_4"/>
<dbReference type="Proteomes" id="UP000002287">
    <property type="component" value="Chromosome 1"/>
</dbReference>
<sequence length="263" mass="27804">MPLNAMSTAFFEAYAKLPVASAAANPAKHPEREAERQAGAAPASCLRTEGHINGHRNESSTVKLMPAIAPAAPHENLATDSLSPAIETSSDDAAAPRRFGKKPRVERDEATIVELINAGATLNDLAELLEIKPGSVKSNVLTKSKHPAAWAAWRAKNPIARSRVSESESKQPNDSPEPSPELDSSAASVEPPPPPAALPAAPAPRDVAPHEQVITVGVEGASQIVIRYIEGKARTVDLLRAARMLELMAEEANEADHVEGVSQ</sequence>
<accession>A4JFT3</accession>
<gene>
    <name evidence="2" type="ordered locus">Bcep1808_2134</name>
</gene>